<dbReference type="Proteomes" id="UP001359886">
    <property type="component" value="Unassembled WGS sequence"/>
</dbReference>
<gene>
    <name evidence="6" type="ORF">V3330_10990</name>
</gene>
<dbReference type="EC" id="2.1.1.100" evidence="6"/>
<comment type="subcellular location">
    <subcellularLocation>
        <location evidence="1">Endomembrane system</location>
        <topology evidence="1">Multi-pass membrane protein</topology>
    </subcellularLocation>
</comment>
<evidence type="ECO:0000313" key="6">
    <source>
        <dbReference type="EMBL" id="MEJ8568153.1"/>
    </source>
</evidence>
<evidence type="ECO:0000313" key="7">
    <source>
        <dbReference type="Proteomes" id="UP001359886"/>
    </source>
</evidence>
<feature type="transmembrane region" description="Helical" evidence="5">
    <location>
        <begin position="45"/>
        <end position="65"/>
    </location>
</feature>
<evidence type="ECO:0000256" key="1">
    <source>
        <dbReference type="ARBA" id="ARBA00004127"/>
    </source>
</evidence>
<evidence type="ECO:0000256" key="4">
    <source>
        <dbReference type="ARBA" id="ARBA00023136"/>
    </source>
</evidence>
<dbReference type="EMBL" id="JAZHOG010000006">
    <property type="protein sequence ID" value="MEJ8568153.1"/>
    <property type="molecule type" value="Genomic_DNA"/>
</dbReference>
<sequence>MNAPAPFRKPRILPPMWLALTALAMVALDRWLPLAQPVGEHGPLLFIIFLIPALVILAWSVAAFLRVRTGLVPFSESTALVTTGLYRFSRNPMYLAMVLLLIAGAFRLGSVGAWLPIPVFAWIIHHRFILNEERFLESVHGEDFRVYCGRVRRWL</sequence>
<protein>
    <submittedName>
        <fullName evidence="6">Isoprenylcysteine carboxylmethyltransferase family protein</fullName>
        <ecNumber evidence="6">2.1.1.100</ecNumber>
        <ecNumber evidence="6">2.1.1.334</ecNumber>
    </submittedName>
</protein>
<comment type="caution">
    <text evidence="6">The sequence shown here is derived from an EMBL/GenBank/DDBJ whole genome shotgun (WGS) entry which is preliminary data.</text>
</comment>
<keyword evidence="2 5" id="KW-0812">Transmembrane</keyword>
<name>A0AAW9RH15_9GAMM</name>
<keyword evidence="3 5" id="KW-1133">Transmembrane helix</keyword>
<reference evidence="6 7" key="1">
    <citation type="submission" date="2024-02" db="EMBL/GenBank/DDBJ databases">
        <title>A novel Wenzhouxiangellaceae bacterium, isolated from coastal sediments.</title>
        <authorList>
            <person name="Du Z.-J."/>
            <person name="Ye Y.-Q."/>
            <person name="Zhang X.-Y."/>
        </authorList>
    </citation>
    <scope>NUCLEOTIDE SEQUENCE [LARGE SCALE GENOMIC DNA]</scope>
    <source>
        <strain evidence="6 7">CH-27</strain>
    </source>
</reference>
<dbReference type="GO" id="GO:0012505">
    <property type="term" value="C:endomembrane system"/>
    <property type="evidence" value="ECO:0007669"/>
    <property type="project" value="UniProtKB-SubCell"/>
</dbReference>
<proteinExistence type="predicted"/>
<dbReference type="EC" id="2.1.1.334" evidence="6"/>
<keyword evidence="6" id="KW-0489">Methyltransferase</keyword>
<evidence type="ECO:0000256" key="3">
    <source>
        <dbReference type="ARBA" id="ARBA00022989"/>
    </source>
</evidence>
<keyword evidence="6" id="KW-0808">Transferase</keyword>
<dbReference type="InterPro" id="IPR052527">
    <property type="entry name" value="Metal_cation-efflux_comp"/>
</dbReference>
<evidence type="ECO:0000256" key="2">
    <source>
        <dbReference type="ARBA" id="ARBA00022692"/>
    </source>
</evidence>
<dbReference type="Pfam" id="PF04191">
    <property type="entry name" value="PEMT"/>
    <property type="match status" value="1"/>
</dbReference>
<dbReference type="GO" id="GO:0032259">
    <property type="term" value="P:methylation"/>
    <property type="evidence" value="ECO:0007669"/>
    <property type="project" value="UniProtKB-KW"/>
</dbReference>
<dbReference type="Gene3D" id="1.20.120.1630">
    <property type="match status" value="1"/>
</dbReference>
<dbReference type="GO" id="GO:0004671">
    <property type="term" value="F:protein C-terminal S-isoprenylcysteine carboxyl O-methyltransferase activity"/>
    <property type="evidence" value="ECO:0007669"/>
    <property type="project" value="UniProtKB-EC"/>
</dbReference>
<feature type="transmembrane region" description="Helical" evidence="5">
    <location>
        <begin position="94"/>
        <end position="124"/>
    </location>
</feature>
<keyword evidence="4 5" id="KW-0472">Membrane</keyword>
<dbReference type="PANTHER" id="PTHR43847">
    <property type="entry name" value="BLL3993 PROTEIN"/>
    <property type="match status" value="1"/>
</dbReference>
<dbReference type="RefSeq" id="WP_354695471.1">
    <property type="nucleotide sequence ID" value="NZ_JAZHOG010000006.1"/>
</dbReference>
<dbReference type="PANTHER" id="PTHR43847:SF1">
    <property type="entry name" value="BLL3993 PROTEIN"/>
    <property type="match status" value="1"/>
</dbReference>
<dbReference type="InterPro" id="IPR007318">
    <property type="entry name" value="Phopholipid_MeTrfase"/>
</dbReference>
<accession>A0AAW9RH15</accession>
<evidence type="ECO:0000256" key="5">
    <source>
        <dbReference type="SAM" id="Phobius"/>
    </source>
</evidence>
<organism evidence="6 7">
    <name type="scientific">Elongatibacter sediminis</name>
    <dbReference type="NCBI Taxonomy" id="3119006"/>
    <lineage>
        <taxon>Bacteria</taxon>
        <taxon>Pseudomonadati</taxon>
        <taxon>Pseudomonadota</taxon>
        <taxon>Gammaproteobacteria</taxon>
        <taxon>Chromatiales</taxon>
        <taxon>Wenzhouxiangellaceae</taxon>
        <taxon>Elongatibacter</taxon>
    </lineage>
</organism>
<dbReference type="AlphaFoldDB" id="A0AAW9RH15"/>
<keyword evidence="7" id="KW-1185">Reference proteome</keyword>